<dbReference type="Proteomes" id="UP001428290">
    <property type="component" value="Unassembled WGS sequence"/>
</dbReference>
<dbReference type="CDD" id="cd07302">
    <property type="entry name" value="CHD"/>
    <property type="match status" value="1"/>
</dbReference>
<dbReference type="Gene3D" id="3.30.70.1230">
    <property type="entry name" value="Nucleotide cyclase"/>
    <property type="match status" value="1"/>
</dbReference>
<reference evidence="3 4" key="1">
    <citation type="submission" date="2024-02" db="EMBL/GenBank/DDBJ databases">
        <title>Herpetosiphon gulosus NBRC 112829.</title>
        <authorList>
            <person name="Ichikawa N."/>
            <person name="Katano-Makiyama Y."/>
            <person name="Hidaka K."/>
        </authorList>
    </citation>
    <scope>NUCLEOTIDE SEQUENCE [LARGE SCALE GENOMIC DNA]</scope>
    <source>
        <strain evidence="3 4">NBRC 112829</strain>
    </source>
</reference>
<evidence type="ECO:0000313" key="3">
    <source>
        <dbReference type="EMBL" id="GAA5530775.1"/>
    </source>
</evidence>
<dbReference type="InterPro" id="IPR029787">
    <property type="entry name" value="Nucleotide_cyclase"/>
</dbReference>
<evidence type="ECO:0000259" key="2">
    <source>
        <dbReference type="PROSITE" id="PS50125"/>
    </source>
</evidence>
<comment type="caution">
    <text evidence="3">The sequence shown here is derived from an EMBL/GenBank/DDBJ whole genome shotgun (WGS) entry which is preliminary data.</text>
</comment>
<protein>
    <recommendedName>
        <fullName evidence="2">Guanylate cyclase domain-containing protein</fullName>
    </recommendedName>
</protein>
<sequence length="612" mass="67991">MALKPFRLKQSTIVPLSVAEVWEIAAQTSKVNHAVGLPPLVYSERTRSDGVREVVGTARQYGLPVQWVEHPFEWIYQKELWVERVFEHFPPLDRLIGGTILIPHTSISTEVETFVDVFPKNLLGYPVGWFVANQMITGQAAFFRSVAQKPNAANYFPPARKVRANRNVLQELRNRMRDLPCDQQLIDRLFELIQTQRDEDVATMRPFVLADAWGAERLNLLRVFLYATWTGLLDMNWDVLCPNCRVAREPSPHLRDLTATAHCEVCNIRYDINFDEYVELRFSVNPKVRSASNATFCALGSPALNEHIVAQARLKPNEQRELTVQLGAGGYRLRMLGIEQRCAIQAHAAGATNATINLTAAGPDQAALNVANRPVSLNVHNTTDREQLLIIEHDAWGVGRVSASLVSTLPEFRSLFSSEVLAPGLGLAIKNLTILFSDIKNSTPMYEKHGDSSAYAMVRDHFDVLFKAIEQHNGSIVKTIGDAVMAVFASPSDGVSAALAIHHNMQQANQARPERPPIVIKIGLHTGTCIAVNANEVLDYFGTTVNAAARAQGLSVGDDVVLTSDVMESAGVRTILSQHDLLSEPFTHNLKGISQVFTLYRLMPMAQREHRA</sequence>
<dbReference type="PANTHER" id="PTHR43081">
    <property type="entry name" value="ADENYLATE CYCLASE, TERMINAL-DIFFERENTIATION SPECIFIC-RELATED"/>
    <property type="match status" value="1"/>
</dbReference>
<organism evidence="3 4">
    <name type="scientific">Herpetosiphon gulosus</name>
    <dbReference type="NCBI Taxonomy" id="1973496"/>
    <lineage>
        <taxon>Bacteria</taxon>
        <taxon>Bacillati</taxon>
        <taxon>Chloroflexota</taxon>
        <taxon>Chloroflexia</taxon>
        <taxon>Herpetosiphonales</taxon>
        <taxon>Herpetosiphonaceae</taxon>
        <taxon>Herpetosiphon</taxon>
    </lineage>
</organism>
<keyword evidence="4" id="KW-1185">Reference proteome</keyword>
<gene>
    <name evidence="3" type="ORF">Hgul01_04598</name>
</gene>
<accession>A0ABP9X5U3</accession>
<dbReference type="Pfam" id="PF19363">
    <property type="entry name" value="DUF5939"/>
    <property type="match status" value="1"/>
</dbReference>
<evidence type="ECO:0000256" key="1">
    <source>
        <dbReference type="ARBA" id="ARBA00005381"/>
    </source>
</evidence>
<name>A0ABP9X5U3_9CHLR</name>
<dbReference type="InterPro" id="IPR045983">
    <property type="entry name" value="GUC-dom-containing_N"/>
</dbReference>
<evidence type="ECO:0000313" key="4">
    <source>
        <dbReference type="Proteomes" id="UP001428290"/>
    </source>
</evidence>
<dbReference type="PANTHER" id="PTHR43081:SF19">
    <property type="entry name" value="PH-SENSITIVE ADENYLATE CYCLASE RV1264"/>
    <property type="match status" value="1"/>
</dbReference>
<dbReference type="PROSITE" id="PS50125">
    <property type="entry name" value="GUANYLATE_CYCLASE_2"/>
    <property type="match status" value="1"/>
</dbReference>
<dbReference type="Pfam" id="PF00211">
    <property type="entry name" value="Guanylate_cyc"/>
    <property type="match status" value="1"/>
</dbReference>
<dbReference type="InterPro" id="IPR001054">
    <property type="entry name" value="A/G_cyclase"/>
</dbReference>
<dbReference type="SMART" id="SM00044">
    <property type="entry name" value="CYCc"/>
    <property type="match status" value="1"/>
</dbReference>
<dbReference type="EMBL" id="BAABRU010000023">
    <property type="protein sequence ID" value="GAA5530775.1"/>
    <property type="molecule type" value="Genomic_DNA"/>
</dbReference>
<proteinExistence type="inferred from homology"/>
<comment type="similarity">
    <text evidence="1">Belongs to the adenylyl cyclase class-3 family.</text>
</comment>
<dbReference type="SUPFAM" id="SSF55073">
    <property type="entry name" value="Nucleotide cyclase"/>
    <property type="match status" value="1"/>
</dbReference>
<feature type="domain" description="Guanylate cyclase" evidence="2">
    <location>
        <begin position="433"/>
        <end position="552"/>
    </location>
</feature>
<dbReference type="InterPro" id="IPR050697">
    <property type="entry name" value="Adenylyl/Guanylyl_Cyclase_3/4"/>
</dbReference>